<keyword evidence="2 5" id="KW-0489">Methyltransferase</keyword>
<protein>
    <recommendedName>
        <fullName evidence="5">tRNA (cytidine/uridine-2'-O-)-methyltransferase TrmJ</fullName>
        <ecNumber evidence="5">2.1.1.200</ecNumber>
    </recommendedName>
    <alternativeName>
        <fullName evidence="5">tRNA (cytidine(32)/uridine(32)-2'-O)-methyltransferase</fullName>
    </alternativeName>
    <alternativeName>
        <fullName evidence="5">tRNA Cm32/Um32 methyltransferase</fullName>
    </alternativeName>
</protein>
<dbReference type="InterPro" id="IPR029026">
    <property type="entry name" value="tRNA_m1G_MTases_N"/>
</dbReference>
<dbReference type="GO" id="GO:0005829">
    <property type="term" value="C:cytosol"/>
    <property type="evidence" value="ECO:0007669"/>
    <property type="project" value="TreeGrafter"/>
</dbReference>
<evidence type="ECO:0000256" key="2">
    <source>
        <dbReference type="ARBA" id="ARBA00022603"/>
    </source>
</evidence>
<comment type="similarity">
    <text evidence="1">Belongs to the class IV-like SAM-binding methyltransferase superfamily. RNA methyltransferase TrmH family.</text>
</comment>
<sequence length="242" mass="26844">MKLAFVLVEPKVPENVGAAARALCTMGFGELWLVNSDLHTRSEAHWLAHGSDHILDNARIFPDLAAVRNSVDLLMGTSAKTRHQRQDWHGPSDLRKVLATKGASVATAALVFGREDRGLSNEELALCDLLTGIPMKVAYPSLNLAQSVMLYAWEMSGLSESMDDEPEPADEHRLGALRNRLETLLPELDTPPEGKLSQWVFERLPLLSDRDIGFVHTLCSNIERVVECRSQPRSDPEEKQDG</sequence>
<dbReference type="InterPro" id="IPR029028">
    <property type="entry name" value="Alpha/beta_knot_MTases"/>
</dbReference>
<dbReference type="InterPro" id="IPR004384">
    <property type="entry name" value="RNA_MeTrfase_TrmJ/LasT"/>
</dbReference>
<keyword evidence="4 5" id="KW-0949">S-adenosyl-L-methionine</keyword>
<dbReference type="GO" id="GO:0003723">
    <property type="term" value="F:RNA binding"/>
    <property type="evidence" value="ECO:0007669"/>
    <property type="project" value="InterPro"/>
</dbReference>
<dbReference type="GO" id="GO:0002128">
    <property type="term" value="P:tRNA nucleoside ribose methylation"/>
    <property type="evidence" value="ECO:0007669"/>
    <property type="project" value="TreeGrafter"/>
</dbReference>
<dbReference type="NCBIfam" id="TIGR00050">
    <property type="entry name" value="rRNA_methyl_1"/>
    <property type="match status" value="1"/>
</dbReference>
<comment type="caution">
    <text evidence="7">The sequence shown here is derived from an EMBL/GenBank/DDBJ whole genome shotgun (WGS) entry which is preliminary data.</text>
</comment>
<keyword evidence="5" id="KW-0819">tRNA processing</keyword>
<dbReference type="Gene3D" id="3.40.1280.10">
    <property type="match status" value="1"/>
</dbReference>
<dbReference type="EMBL" id="BGZI01000028">
    <property type="protein sequence ID" value="GBO89829.1"/>
    <property type="molecule type" value="Genomic_DNA"/>
</dbReference>
<evidence type="ECO:0000259" key="6">
    <source>
        <dbReference type="Pfam" id="PF00588"/>
    </source>
</evidence>
<evidence type="ECO:0000313" key="8">
    <source>
        <dbReference type="Proteomes" id="UP000387223"/>
    </source>
</evidence>
<dbReference type="InterPro" id="IPR001537">
    <property type="entry name" value="SpoU_MeTrfase"/>
</dbReference>
<dbReference type="PANTHER" id="PTHR42786">
    <property type="entry name" value="TRNA/RRNA METHYLTRANSFERASE"/>
    <property type="match status" value="1"/>
</dbReference>
<dbReference type="Pfam" id="PF00588">
    <property type="entry name" value="SpoU_methylase"/>
    <property type="match status" value="1"/>
</dbReference>
<proteinExistence type="inferred from homology"/>
<dbReference type="AlphaFoldDB" id="A0A5M3Q424"/>
<dbReference type="PANTHER" id="PTHR42786:SF1">
    <property type="entry name" value="TRNA (CYTIDINE_URIDINE-2'-O-)-METHYLTRANSFERASE TRMJ"/>
    <property type="match status" value="1"/>
</dbReference>
<dbReference type="NCBIfam" id="NF007752">
    <property type="entry name" value="PRK10433.1"/>
    <property type="match status" value="1"/>
</dbReference>
<dbReference type="GO" id="GO:0106339">
    <property type="term" value="F:tRNA (cytidine(32)-2'-O)-methyltransferase activity"/>
    <property type="evidence" value="ECO:0007669"/>
    <property type="project" value="RHEA"/>
</dbReference>
<comment type="catalytic activity">
    <reaction evidence="5">
        <text>cytidine(32) in tRNA + S-adenosyl-L-methionine = 2'-O-methylcytidine(32) in tRNA + S-adenosyl-L-homocysteine + H(+)</text>
        <dbReference type="Rhea" id="RHEA:42932"/>
        <dbReference type="Rhea" id="RHEA-COMP:10288"/>
        <dbReference type="Rhea" id="RHEA-COMP:10289"/>
        <dbReference type="ChEBI" id="CHEBI:15378"/>
        <dbReference type="ChEBI" id="CHEBI:57856"/>
        <dbReference type="ChEBI" id="CHEBI:59789"/>
        <dbReference type="ChEBI" id="CHEBI:74495"/>
        <dbReference type="ChEBI" id="CHEBI:82748"/>
        <dbReference type="EC" id="2.1.1.200"/>
    </reaction>
</comment>
<dbReference type="CDD" id="cd18093">
    <property type="entry name" value="SpoU-like_TrmJ"/>
    <property type="match status" value="1"/>
</dbReference>
<keyword evidence="5" id="KW-0963">Cytoplasm</keyword>
<feature type="domain" description="tRNA/rRNA methyltransferase SpoU type" evidence="6">
    <location>
        <begin position="3"/>
        <end position="151"/>
    </location>
</feature>
<reference evidence="7 8" key="1">
    <citation type="journal article" date="2019" name="J. Gen. Appl. Microbiol.">
        <title>Aerobic degradation of cis-dichloroethene by the marine bacterium Marinobacter salsuginis strain 5N-3.</title>
        <authorList>
            <person name="Inoue Y."/>
            <person name="Fukunaga Y."/>
            <person name="Katsumata H."/>
            <person name="Ohji S."/>
            <person name="Hosoyama A."/>
            <person name="Mori K."/>
            <person name="Ando K."/>
        </authorList>
    </citation>
    <scope>NUCLEOTIDE SEQUENCE [LARGE SCALE GENOMIC DNA]</scope>
    <source>
        <strain evidence="7 8">NBRC 109114</strain>
    </source>
</reference>
<evidence type="ECO:0000313" key="7">
    <source>
        <dbReference type="EMBL" id="GBO89829.1"/>
    </source>
</evidence>
<comment type="subcellular location">
    <subcellularLocation>
        <location evidence="5">Cytoplasm</location>
    </subcellularLocation>
</comment>
<dbReference type="SUPFAM" id="SSF75217">
    <property type="entry name" value="alpha/beta knot"/>
    <property type="match status" value="1"/>
</dbReference>
<dbReference type="PIRSF" id="PIRSF004808">
    <property type="entry name" value="LasT"/>
    <property type="match status" value="1"/>
</dbReference>
<evidence type="ECO:0000256" key="5">
    <source>
        <dbReference type="RuleBase" id="RU362024"/>
    </source>
</evidence>
<keyword evidence="3 7" id="KW-0808">Transferase</keyword>
<accession>A0A5M3Q424</accession>
<organism evidence="7 8">
    <name type="scientific">Marinobacter salsuginis</name>
    <dbReference type="NCBI Taxonomy" id="418719"/>
    <lineage>
        <taxon>Bacteria</taxon>
        <taxon>Pseudomonadati</taxon>
        <taxon>Pseudomonadota</taxon>
        <taxon>Gammaproteobacteria</taxon>
        <taxon>Pseudomonadales</taxon>
        <taxon>Marinobacteraceae</taxon>
        <taxon>Marinobacter</taxon>
    </lineage>
</organism>
<dbReference type="EC" id="2.1.1.200" evidence="5"/>
<evidence type="ECO:0000256" key="3">
    <source>
        <dbReference type="ARBA" id="ARBA00022679"/>
    </source>
</evidence>
<dbReference type="GO" id="GO:0160206">
    <property type="term" value="F:tRNA (cytidine(32)/uridine(32)-2'-O)-methyltransferase activity"/>
    <property type="evidence" value="ECO:0007669"/>
    <property type="project" value="UniProtKB-EC"/>
</dbReference>
<comment type="subunit">
    <text evidence="5">Homodimer.</text>
</comment>
<dbReference type="Proteomes" id="UP000387223">
    <property type="component" value="Unassembled WGS sequence"/>
</dbReference>
<comment type="function">
    <text evidence="5">Catalyzes the formation of 2'O-methylated cytidine (Cm32) or 2'O-methylated uridine (Um32) at position 32 in tRNA.</text>
</comment>
<evidence type="ECO:0000256" key="4">
    <source>
        <dbReference type="ARBA" id="ARBA00022691"/>
    </source>
</evidence>
<comment type="catalytic activity">
    <reaction evidence="5">
        <text>uridine(32) in tRNA + S-adenosyl-L-methionine = 2'-O-methyluridine(32) in tRNA + S-adenosyl-L-homocysteine + H(+)</text>
        <dbReference type="Rhea" id="RHEA:42936"/>
        <dbReference type="Rhea" id="RHEA-COMP:10107"/>
        <dbReference type="Rhea" id="RHEA-COMP:10290"/>
        <dbReference type="ChEBI" id="CHEBI:15378"/>
        <dbReference type="ChEBI" id="CHEBI:57856"/>
        <dbReference type="ChEBI" id="CHEBI:59789"/>
        <dbReference type="ChEBI" id="CHEBI:65315"/>
        <dbReference type="ChEBI" id="CHEBI:74478"/>
        <dbReference type="EC" id="2.1.1.200"/>
    </reaction>
</comment>
<dbReference type="RefSeq" id="WP_136631170.1">
    <property type="nucleotide sequence ID" value="NZ_BGZI01000028.1"/>
</dbReference>
<name>A0A5M3Q424_9GAMM</name>
<evidence type="ECO:0000256" key="1">
    <source>
        <dbReference type="ARBA" id="ARBA00007228"/>
    </source>
</evidence>
<gene>
    <name evidence="7" type="primary">lasT</name>
    <name evidence="5" type="synonym">trmJ</name>
    <name evidence="7" type="ORF">MSSD14B_34970</name>
</gene>